<keyword evidence="7" id="KW-0924">Ammonia transport</keyword>
<dbReference type="PROSITE" id="PS50112">
    <property type="entry name" value="PAS"/>
    <property type="match status" value="2"/>
</dbReference>
<evidence type="ECO:0000256" key="7">
    <source>
        <dbReference type="ARBA" id="ARBA00023177"/>
    </source>
</evidence>
<dbReference type="OrthoDB" id="9814202at2"/>
<dbReference type="Pfam" id="PF08447">
    <property type="entry name" value="PAS_3"/>
    <property type="match status" value="1"/>
</dbReference>
<evidence type="ECO:0000256" key="8">
    <source>
        <dbReference type="SAM" id="Phobius"/>
    </source>
</evidence>
<dbReference type="InterPro" id="IPR029787">
    <property type="entry name" value="Nucleotide_cyclase"/>
</dbReference>
<dbReference type="InterPro" id="IPR052155">
    <property type="entry name" value="Biofilm_reg_signaling"/>
</dbReference>
<keyword evidence="4 8" id="KW-0812">Transmembrane</keyword>
<dbReference type="SMART" id="SM00052">
    <property type="entry name" value="EAL"/>
    <property type="match status" value="1"/>
</dbReference>
<evidence type="ECO:0000256" key="5">
    <source>
        <dbReference type="ARBA" id="ARBA00022989"/>
    </source>
</evidence>
<reference evidence="13 14" key="1">
    <citation type="journal article" date="2016" name="BMC Genomics">
        <title>Combined genomic and structural analyses of a cultured magnetotactic bacterium reveals its niche adaptation to a dynamic environment.</title>
        <authorList>
            <person name="Araujo A.C."/>
            <person name="Morillo V."/>
            <person name="Cypriano J."/>
            <person name="Teixeira L.C."/>
            <person name="Leao P."/>
            <person name="Lyra S."/>
            <person name="Almeida L.G."/>
            <person name="Bazylinski D.A."/>
            <person name="Vasconcellos A.T."/>
            <person name="Abreu F."/>
            <person name="Lins U."/>
        </authorList>
    </citation>
    <scope>NUCLEOTIDE SEQUENCE [LARGE SCALE GENOMIC DNA]</scope>
    <source>
        <strain evidence="13 14">IT-1</strain>
    </source>
</reference>
<evidence type="ECO:0000256" key="2">
    <source>
        <dbReference type="ARBA" id="ARBA00005887"/>
    </source>
</evidence>
<comment type="caution">
    <text evidence="13">The sequence shown here is derived from an EMBL/GenBank/DDBJ whole genome shotgun (WGS) entry which is preliminary data.</text>
</comment>
<dbReference type="GO" id="GO:0003824">
    <property type="term" value="F:catalytic activity"/>
    <property type="evidence" value="ECO:0007669"/>
    <property type="project" value="UniProtKB-ARBA"/>
</dbReference>
<dbReference type="SMART" id="SM00267">
    <property type="entry name" value="GGDEF"/>
    <property type="match status" value="1"/>
</dbReference>
<keyword evidence="6 8" id="KW-0472">Membrane</keyword>
<dbReference type="InterPro" id="IPR001633">
    <property type="entry name" value="EAL_dom"/>
</dbReference>
<dbReference type="InterPro" id="IPR035919">
    <property type="entry name" value="EAL_sf"/>
</dbReference>
<feature type="transmembrane region" description="Helical" evidence="8">
    <location>
        <begin position="314"/>
        <end position="335"/>
    </location>
</feature>
<dbReference type="InterPro" id="IPR035965">
    <property type="entry name" value="PAS-like_dom_sf"/>
</dbReference>
<dbReference type="Pfam" id="PF00563">
    <property type="entry name" value="EAL"/>
    <property type="match status" value="1"/>
</dbReference>
<dbReference type="AlphaFoldDB" id="A0A1Y2K2K9"/>
<dbReference type="Pfam" id="PF00990">
    <property type="entry name" value="GGDEF"/>
    <property type="match status" value="1"/>
</dbReference>
<name>A0A1Y2K2K9_9PROT</name>
<evidence type="ECO:0000259" key="9">
    <source>
        <dbReference type="PROSITE" id="PS50112"/>
    </source>
</evidence>
<dbReference type="FunFam" id="3.30.70.270:FF:000001">
    <property type="entry name" value="Diguanylate cyclase domain protein"/>
    <property type="match status" value="1"/>
</dbReference>
<comment type="similarity">
    <text evidence="2">Belongs to the ammonia transporter channel (TC 1.A.11.2) family.</text>
</comment>
<dbReference type="CDD" id="cd01948">
    <property type="entry name" value="EAL"/>
    <property type="match status" value="1"/>
</dbReference>
<feature type="transmembrane region" description="Helical" evidence="8">
    <location>
        <begin position="6"/>
        <end position="29"/>
    </location>
</feature>
<dbReference type="NCBIfam" id="TIGR00229">
    <property type="entry name" value="sensory_box"/>
    <property type="match status" value="3"/>
</dbReference>
<feature type="transmembrane region" description="Helical" evidence="8">
    <location>
        <begin position="260"/>
        <end position="279"/>
    </location>
</feature>
<dbReference type="PROSITE" id="PS01219">
    <property type="entry name" value="AMMONIUM_TRANSP"/>
    <property type="match status" value="1"/>
</dbReference>
<feature type="domain" description="PAC" evidence="10">
    <location>
        <begin position="760"/>
        <end position="812"/>
    </location>
</feature>
<dbReference type="InterPro" id="IPR043128">
    <property type="entry name" value="Rev_trsase/Diguanyl_cyclase"/>
</dbReference>
<dbReference type="CDD" id="cd01949">
    <property type="entry name" value="GGDEF"/>
    <property type="match status" value="1"/>
</dbReference>
<dbReference type="Pfam" id="PF13426">
    <property type="entry name" value="PAS_9"/>
    <property type="match status" value="1"/>
</dbReference>
<dbReference type="STRING" id="1434232.MAIT1_02385"/>
<feature type="transmembrane region" description="Helical" evidence="8">
    <location>
        <begin position="202"/>
        <end position="219"/>
    </location>
</feature>
<dbReference type="InterPro" id="IPR018047">
    <property type="entry name" value="Ammonium_transpt_CS"/>
</dbReference>
<dbReference type="InterPro" id="IPR029020">
    <property type="entry name" value="Ammonium/urea_transptr"/>
</dbReference>
<dbReference type="Pfam" id="PF13188">
    <property type="entry name" value="PAS_8"/>
    <property type="match status" value="1"/>
</dbReference>
<feature type="domain" description="GGDEF" evidence="12">
    <location>
        <begin position="844"/>
        <end position="977"/>
    </location>
</feature>
<feature type="transmembrane region" description="Helical" evidence="8">
    <location>
        <begin position="119"/>
        <end position="140"/>
    </location>
</feature>
<feature type="domain" description="EAL" evidence="11">
    <location>
        <begin position="986"/>
        <end position="1242"/>
    </location>
</feature>
<dbReference type="PANTHER" id="PTHR44757">
    <property type="entry name" value="DIGUANYLATE CYCLASE DGCP"/>
    <property type="match status" value="1"/>
</dbReference>
<evidence type="ECO:0000259" key="10">
    <source>
        <dbReference type="PROSITE" id="PS50113"/>
    </source>
</evidence>
<dbReference type="InterPro" id="IPR002229">
    <property type="entry name" value="RhesusRHD"/>
</dbReference>
<dbReference type="SUPFAM" id="SSF141868">
    <property type="entry name" value="EAL domain-like"/>
    <property type="match status" value="1"/>
</dbReference>
<dbReference type="SUPFAM" id="SSF55785">
    <property type="entry name" value="PYP-like sensor domain (PAS domain)"/>
    <property type="match status" value="3"/>
</dbReference>
<dbReference type="GO" id="GO:0008519">
    <property type="term" value="F:ammonium channel activity"/>
    <property type="evidence" value="ECO:0007669"/>
    <property type="project" value="InterPro"/>
</dbReference>
<dbReference type="GO" id="GO:0005886">
    <property type="term" value="C:plasma membrane"/>
    <property type="evidence" value="ECO:0007669"/>
    <property type="project" value="InterPro"/>
</dbReference>
<dbReference type="Gene3D" id="1.10.3430.10">
    <property type="entry name" value="Ammonium transporter AmtB like domains"/>
    <property type="match status" value="1"/>
</dbReference>
<dbReference type="PROSITE" id="PS50113">
    <property type="entry name" value="PAC"/>
    <property type="match status" value="3"/>
</dbReference>
<dbReference type="PROSITE" id="PS50887">
    <property type="entry name" value="GGDEF"/>
    <property type="match status" value="1"/>
</dbReference>
<dbReference type="SUPFAM" id="SSF111352">
    <property type="entry name" value="Ammonium transporter"/>
    <property type="match status" value="1"/>
</dbReference>
<dbReference type="RefSeq" id="WP_158089578.1">
    <property type="nucleotide sequence ID" value="NZ_LVJN01000020.1"/>
</dbReference>
<evidence type="ECO:0000256" key="6">
    <source>
        <dbReference type="ARBA" id="ARBA00023136"/>
    </source>
</evidence>
<evidence type="ECO:0000259" key="12">
    <source>
        <dbReference type="PROSITE" id="PS50887"/>
    </source>
</evidence>
<dbReference type="NCBIfam" id="TIGR00254">
    <property type="entry name" value="GGDEF"/>
    <property type="match status" value="1"/>
</dbReference>
<dbReference type="Gene3D" id="3.20.20.450">
    <property type="entry name" value="EAL domain"/>
    <property type="match status" value="1"/>
</dbReference>
<feature type="domain" description="PAC" evidence="10">
    <location>
        <begin position="638"/>
        <end position="690"/>
    </location>
</feature>
<feature type="transmembrane region" description="Helical" evidence="8">
    <location>
        <begin position="160"/>
        <end position="181"/>
    </location>
</feature>
<evidence type="ECO:0000256" key="4">
    <source>
        <dbReference type="ARBA" id="ARBA00022692"/>
    </source>
</evidence>
<dbReference type="CDD" id="cd00130">
    <property type="entry name" value="PAS"/>
    <property type="match status" value="3"/>
</dbReference>
<feature type="transmembrane region" description="Helical" evidence="8">
    <location>
        <begin position="231"/>
        <end position="253"/>
    </location>
</feature>
<feature type="domain" description="PAS" evidence="9">
    <location>
        <begin position="687"/>
        <end position="731"/>
    </location>
</feature>
<dbReference type="Pfam" id="PF00909">
    <property type="entry name" value="Ammonium_transp"/>
    <property type="match status" value="1"/>
</dbReference>
<dbReference type="SMART" id="SM00086">
    <property type="entry name" value="PAC"/>
    <property type="match status" value="3"/>
</dbReference>
<accession>A0A1Y2K2K9</accession>
<dbReference type="InterPro" id="IPR000160">
    <property type="entry name" value="GGDEF_dom"/>
</dbReference>
<dbReference type="Gene3D" id="3.30.70.270">
    <property type="match status" value="1"/>
</dbReference>
<protein>
    <submittedName>
        <fullName evidence="13">Putative diguanylate cyclase/phosphodiesterase</fullName>
    </submittedName>
</protein>
<evidence type="ECO:0000259" key="11">
    <source>
        <dbReference type="PROSITE" id="PS50883"/>
    </source>
</evidence>
<keyword evidence="14" id="KW-1185">Reference proteome</keyword>
<dbReference type="NCBIfam" id="TIGR00836">
    <property type="entry name" value="amt"/>
    <property type="match status" value="1"/>
</dbReference>
<dbReference type="SMART" id="SM00091">
    <property type="entry name" value="PAS"/>
    <property type="match status" value="3"/>
</dbReference>
<keyword evidence="3" id="KW-0813">Transport</keyword>
<comment type="subcellular location">
    <subcellularLocation>
        <location evidence="1">Membrane</location>
        <topology evidence="1">Multi-pass membrane protein</topology>
    </subcellularLocation>
</comment>
<evidence type="ECO:0000313" key="13">
    <source>
        <dbReference type="EMBL" id="OSM02268.1"/>
    </source>
</evidence>
<dbReference type="Proteomes" id="UP000194003">
    <property type="component" value="Unassembled WGS sequence"/>
</dbReference>
<dbReference type="InterPro" id="IPR001610">
    <property type="entry name" value="PAC"/>
</dbReference>
<dbReference type="InterPro" id="IPR013655">
    <property type="entry name" value="PAS_fold_3"/>
</dbReference>
<feature type="domain" description="PAS" evidence="9">
    <location>
        <begin position="564"/>
        <end position="634"/>
    </location>
</feature>
<dbReference type="PRINTS" id="PR00342">
    <property type="entry name" value="RHESUSRHD"/>
</dbReference>
<dbReference type="InterPro" id="IPR000700">
    <property type="entry name" value="PAS-assoc_C"/>
</dbReference>
<feature type="domain" description="PAC" evidence="10">
    <location>
        <begin position="513"/>
        <end position="563"/>
    </location>
</feature>
<keyword evidence="5 8" id="KW-1133">Transmembrane helix</keyword>
<dbReference type="InterPro" id="IPR001905">
    <property type="entry name" value="Ammonium_transpt"/>
</dbReference>
<gene>
    <name evidence="13" type="ORF">MAIT1_02385</name>
</gene>
<evidence type="ECO:0000256" key="3">
    <source>
        <dbReference type="ARBA" id="ARBA00022448"/>
    </source>
</evidence>
<dbReference type="PANTHER" id="PTHR44757:SF2">
    <property type="entry name" value="BIOFILM ARCHITECTURE MAINTENANCE PROTEIN MBAA"/>
    <property type="match status" value="1"/>
</dbReference>
<proteinExistence type="inferred from homology"/>
<dbReference type="SUPFAM" id="SSF55073">
    <property type="entry name" value="Nucleotide cyclase"/>
    <property type="match status" value="1"/>
</dbReference>
<feature type="transmembrane region" description="Helical" evidence="8">
    <location>
        <begin position="50"/>
        <end position="70"/>
    </location>
</feature>
<feature type="transmembrane region" description="Helical" evidence="8">
    <location>
        <begin position="355"/>
        <end position="376"/>
    </location>
</feature>
<dbReference type="InterPro" id="IPR024041">
    <property type="entry name" value="NH4_transpt_AmtB-like_dom"/>
</dbReference>
<dbReference type="InterPro" id="IPR000014">
    <property type="entry name" value="PAS"/>
</dbReference>
<evidence type="ECO:0000256" key="1">
    <source>
        <dbReference type="ARBA" id="ARBA00004141"/>
    </source>
</evidence>
<dbReference type="Gene3D" id="3.30.450.20">
    <property type="entry name" value="PAS domain"/>
    <property type="match status" value="3"/>
</dbReference>
<dbReference type="EMBL" id="LVJN01000020">
    <property type="protein sequence ID" value="OSM02268.1"/>
    <property type="molecule type" value="Genomic_DNA"/>
</dbReference>
<sequence length="1248" mass="135642">MDQKSLLDILWITLSASLVLLMQAGFLCLETGLTRSKNSINVAMKNAMDFSVSLVAFLAVGYGLMFGPSASGWLSSVHFFWLGDESPRTLIFFLFQAMFCSTAVTIVSGAVAERLDFKAYVLISAIIAMTIYPVFGHWAWGGLDGEALTGWLGKLGFVDWAGSTVVHSVGGWFSLALLLVVGARIDRFNEDGSINPVTGSNLPLTALGALILWFGWIGFNGGSTLALDERIPGIVVNTCLGAAGGGVAGLAWARMFDGSASFVGVVNGALAGLVSVTAGAHAFDASSALLVGAIGGPISWLLEHALLRLRIDDAVGAVPVHLGGGVWGTLAVALWGNAEALGTGLSRLEQMKAQLTGVGAAFAIAFVGPLILLWLLNKIMPLRVPPEHERMGLNISEHGARTELGDFIGHLQNQEQSGDTALRAPVDPFSEVGLIAHRYNRVMDALEEAIYKTRAIVRTASDAILTFDPATWRVTSHNPMAESMFGYDADAMREVTLNDIARFENAHMSGMGECVEGVGVRSDGQRFPMEITMTRSEGGDTGILIGAFRDISARKVAEEALKESETRFRSLFENAALGMALIGEDRRLEDVNGAMTRMFERDAEELAVLTLADLAHPDDVELVGALLEQVLAGDSGEVTCEARFVCASGLMIWTRVAFSPAHFMDADKMRAVAMFEDITTQRRAQESVRLAAAVFEGANESVVIFNHLGAVEQVNQAFCRITGYAPRETRGLELKHLLSASYDRDFFEGVNKQLRERDHWQGEVKGRRKNGDLAPEWLSLSVVRQPDGAIQNIIAVLTDWTERKEQEEAVWRHANFDQLTELPNRRLFQDRLTQALQQSQRNHGKVGLFFLDLDRFKPINDTLGHQAGDELLQLTARRLERCVRHSDTVSRLGGDEFTIIVQNVHDSTLLARIADNAISALDRTFELEAGQANISTSIGIAVYPDDARNADELLRAADAALYQAKESGRNNKQFFTESLNSRIRERAELERGLRLALENHELFLQYQPQVDIASGALVGAEALVRWRRADGSVVPPDRFIPLAEETGLILPLGEEVARMASAQIRAWSDAGFTAPPISINASARQFNLEGGGLAEMLRVVCGEVGIEPKRLVVEITENSLMADPANSGNLLQSLRNLGVDIELDDFGTGYSSLARLNRLQIQALKLDRSFLAGLPENSQNRAMVTAVVNMALGMGLGVVAEGVETDAQMDFLADLKCHRAQGYGVARPLDPEAFVAFAEARVGRLQIA</sequence>
<dbReference type="PROSITE" id="PS50883">
    <property type="entry name" value="EAL"/>
    <property type="match status" value="1"/>
</dbReference>
<evidence type="ECO:0000313" key="14">
    <source>
        <dbReference type="Proteomes" id="UP000194003"/>
    </source>
</evidence>
<organism evidence="13 14">
    <name type="scientific">Magnetofaba australis IT-1</name>
    <dbReference type="NCBI Taxonomy" id="1434232"/>
    <lineage>
        <taxon>Bacteria</taxon>
        <taxon>Pseudomonadati</taxon>
        <taxon>Pseudomonadota</taxon>
        <taxon>Magnetococcia</taxon>
        <taxon>Magnetococcales</taxon>
        <taxon>Magnetococcaceae</taxon>
        <taxon>Magnetofaba</taxon>
    </lineage>
</organism>
<feature type="transmembrane region" description="Helical" evidence="8">
    <location>
        <begin position="90"/>
        <end position="112"/>
    </location>
</feature>